<dbReference type="InterPro" id="IPR040256">
    <property type="entry name" value="At4g02000-like"/>
</dbReference>
<evidence type="ECO:0000313" key="2">
    <source>
        <dbReference type="EMBL" id="KAK1419523.1"/>
    </source>
</evidence>
<reference evidence="2" key="1">
    <citation type="journal article" date="2023" name="bioRxiv">
        <title>Improved chromosome-level genome assembly for marigold (Tagetes erecta).</title>
        <authorList>
            <person name="Jiang F."/>
            <person name="Yuan L."/>
            <person name="Wang S."/>
            <person name="Wang H."/>
            <person name="Xu D."/>
            <person name="Wang A."/>
            <person name="Fan W."/>
        </authorList>
    </citation>
    <scope>NUCLEOTIDE SEQUENCE</scope>
    <source>
        <strain evidence="2">WSJ</strain>
        <tissue evidence="2">Leaf</tissue>
    </source>
</reference>
<dbReference type="AlphaFoldDB" id="A0AAD8NSN4"/>
<dbReference type="SUPFAM" id="SSF57756">
    <property type="entry name" value="Retrovirus zinc finger-like domains"/>
    <property type="match status" value="1"/>
</dbReference>
<dbReference type="InterPro" id="IPR036875">
    <property type="entry name" value="Znf_CCHC_sf"/>
</dbReference>
<dbReference type="EMBL" id="JAUHHV010000007">
    <property type="protein sequence ID" value="KAK1419523.1"/>
    <property type="molecule type" value="Genomic_DNA"/>
</dbReference>
<feature type="region of interest" description="Disordered" evidence="1">
    <location>
        <begin position="179"/>
        <end position="201"/>
    </location>
</feature>
<proteinExistence type="predicted"/>
<feature type="region of interest" description="Disordered" evidence="1">
    <location>
        <begin position="130"/>
        <end position="149"/>
    </location>
</feature>
<protein>
    <recommendedName>
        <fullName evidence="4">Zinc knuckle CX2CX4HX4C</fullName>
    </recommendedName>
</protein>
<comment type="caution">
    <text evidence="2">The sequence shown here is derived from an EMBL/GenBank/DDBJ whole genome shotgun (WGS) entry which is preliminary data.</text>
</comment>
<dbReference type="GO" id="GO:0008270">
    <property type="term" value="F:zinc ion binding"/>
    <property type="evidence" value="ECO:0007669"/>
    <property type="project" value="InterPro"/>
</dbReference>
<dbReference type="PANTHER" id="PTHR31286">
    <property type="entry name" value="GLYCINE-RICH CELL WALL STRUCTURAL PROTEIN 1.8-LIKE"/>
    <property type="match status" value="1"/>
</dbReference>
<evidence type="ECO:0008006" key="4">
    <source>
        <dbReference type="Google" id="ProtNLM"/>
    </source>
</evidence>
<evidence type="ECO:0000313" key="3">
    <source>
        <dbReference type="Proteomes" id="UP001229421"/>
    </source>
</evidence>
<name>A0AAD8NSN4_TARER</name>
<organism evidence="2 3">
    <name type="scientific">Tagetes erecta</name>
    <name type="common">African marigold</name>
    <dbReference type="NCBI Taxonomy" id="13708"/>
    <lineage>
        <taxon>Eukaryota</taxon>
        <taxon>Viridiplantae</taxon>
        <taxon>Streptophyta</taxon>
        <taxon>Embryophyta</taxon>
        <taxon>Tracheophyta</taxon>
        <taxon>Spermatophyta</taxon>
        <taxon>Magnoliopsida</taxon>
        <taxon>eudicotyledons</taxon>
        <taxon>Gunneridae</taxon>
        <taxon>Pentapetalae</taxon>
        <taxon>asterids</taxon>
        <taxon>campanulids</taxon>
        <taxon>Asterales</taxon>
        <taxon>Asteraceae</taxon>
        <taxon>Asteroideae</taxon>
        <taxon>Heliantheae alliance</taxon>
        <taxon>Tageteae</taxon>
        <taxon>Tagetes</taxon>
    </lineage>
</organism>
<dbReference type="Proteomes" id="UP001229421">
    <property type="component" value="Unassembled WGS sequence"/>
</dbReference>
<gene>
    <name evidence="2" type="ORF">QVD17_28697</name>
</gene>
<dbReference type="GO" id="GO:0003676">
    <property type="term" value="F:nucleic acid binding"/>
    <property type="evidence" value="ECO:0007669"/>
    <property type="project" value="InterPro"/>
</dbReference>
<dbReference type="PANTHER" id="PTHR31286:SF99">
    <property type="entry name" value="DUF4283 DOMAIN-CONTAINING PROTEIN"/>
    <property type="match status" value="1"/>
</dbReference>
<keyword evidence="3" id="KW-1185">Reference proteome</keyword>
<evidence type="ECO:0000256" key="1">
    <source>
        <dbReference type="SAM" id="MobiDB-lite"/>
    </source>
</evidence>
<accession>A0AAD8NSN4</accession>
<sequence>MLILDGVERDAAEVGMDGSHAEVDNGVSHANPNIYPSTIAEPVSSVGVGSYAAKLTEGMKNHVNFRNSYARAMVDIDAIQDFKDNLSIAIPTGEEDGYVKEVMKVEYEWKPPRCATCEVFGHTDVNCPKKPKQVSNVPSKTDSEGFQEVKRKDKASYKHGFHVGKQKQKVEYRPVNRVESVPKSMKGSQDKMEGSLAKPNTGEGVVMSNSFSCLQTSEVGETSKMSKGEVEDDSDIEEVYNETELFMKDKVGVSANLSEGASTPGSMVYNV</sequence>